<dbReference type="Proteomes" id="UP000276133">
    <property type="component" value="Unassembled WGS sequence"/>
</dbReference>
<evidence type="ECO:0000313" key="1">
    <source>
        <dbReference type="EMBL" id="RNA25953.1"/>
    </source>
</evidence>
<gene>
    <name evidence="1" type="ORF">BpHYR1_037862</name>
</gene>
<proteinExistence type="predicted"/>
<reference evidence="1 2" key="1">
    <citation type="journal article" date="2018" name="Sci. Rep.">
        <title>Genomic signatures of local adaptation to the degree of environmental predictability in rotifers.</title>
        <authorList>
            <person name="Franch-Gras L."/>
            <person name="Hahn C."/>
            <person name="Garcia-Roger E.M."/>
            <person name="Carmona M.J."/>
            <person name="Serra M."/>
            <person name="Gomez A."/>
        </authorList>
    </citation>
    <scope>NUCLEOTIDE SEQUENCE [LARGE SCALE GENOMIC DNA]</scope>
    <source>
        <strain evidence="1">HYR1</strain>
    </source>
</reference>
<comment type="caution">
    <text evidence="1">The sequence shown here is derived from an EMBL/GenBank/DDBJ whole genome shotgun (WGS) entry which is preliminary data.</text>
</comment>
<organism evidence="1 2">
    <name type="scientific">Brachionus plicatilis</name>
    <name type="common">Marine rotifer</name>
    <name type="synonym">Brachionus muelleri</name>
    <dbReference type="NCBI Taxonomy" id="10195"/>
    <lineage>
        <taxon>Eukaryota</taxon>
        <taxon>Metazoa</taxon>
        <taxon>Spiralia</taxon>
        <taxon>Gnathifera</taxon>
        <taxon>Rotifera</taxon>
        <taxon>Eurotatoria</taxon>
        <taxon>Monogononta</taxon>
        <taxon>Pseudotrocha</taxon>
        <taxon>Ploima</taxon>
        <taxon>Brachionidae</taxon>
        <taxon>Brachionus</taxon>
    </lineage>
</organism>
<dbReference type="EMBL" id="REGN01002832">
    <property type="protein sequence ID" value="RNA25953.1"/>
    <property type="molecule type" value="Genomic_DNA"/>
</dbReference>
<dbReference type="AlphaFoldDB" id="A0A3M7RQW0"/>
<protein>
    <submittedName>
        <fullName evidence="1">Uncharacterized protein</fullName>
    </submittedName>
</protein>
<evidence type="ECO:0000313" key="2">
    <source>
        <dbReference type="Proteomes" id="UP000276133"/>
    </source>
</evidence>
<name>A0A3M7RQW0_BRAPC</name>
<accession>A0A3M7RQW0</accession>
<keyword evidence="2" id="KW-1185">Reference proteome</keyword>
<sequence>MSGHAIKYFVKISHSVLNRTNAPGDLICIYLRSNRTFKRLTKGLQGFIVFYIQNDNANGIALWLLFYSSLHINERRQRSHIF</sequence>